<dbReference type="PANTHER" id="PTHR43884:SF20">
    <property type="entry name" value="ACYL-COA DEHYDROGENASE FADE28"/>
    <property type="match status" value="1"/>
</dbReference>
<evidence type="ECO:0000256" key="4">
    <source>
        <dbReference type="ARBA" id="ARBA00022827"/>
    </source>
</evidence>
<evidence type="ECO:0000256" key="1">
    <source>
        <dbReference type="ARBA" id="ARBA00001974"/>
    </source>
</evidence>
<keyword evidence="3" id="KW-0285">Flavoprotein</keyword>
<organism evidence="8 9">
    <name type="scientific">Allosaccharopolyspora coralli</name>
    <dbReference type="NCBI Taxonomy" id="2665642"/>
    <lineage>
        <taxon>Bacteria</taxon>
        <taxon>Bacillati</taxon>
        <taxon>Actinomycetota</taxon>
        <taxon>Actinomycetes</taxon>
        <taxon>Pseudonocardiales</taxon>
        <taxon>Pseudonocardiaceae</taxon>
        <taxon>Allosaccharopolyspora</taxon>
    </lineage>
</organism>
<dbReference type="SUPFAM" id="SSF56645">
    <property type="entry name" value="Acyl-CoA dehydrogenase NM domain-like"/>
    <property type="match status" value="1"/>
</dbReference>
<dbReference type="InterPro" id="IPR037069">
    <property type="entry name" value="AcylCoA_DH/ox_N_sf"/>
</dbReference>
<dbReference type="GO" id="GO:0050660">
    <property type="term" value="F:flavin adenine dinucleotide binding"/>
    <property type="evidence" value="ECO:0007669"/>
    <property type="project" value="InterPro"/>
</dbReference>
<evidence type="ECO:0000313" key="9">
    <source>
        <dbReference type="Proteomes" id="UP000371041"/>
    </source>
</evidence>
<dbReference type="GO" id="GO:0003995">
    <property type="term" value="F:acyl-CoA dehydrogenase activity"/>
    <property type="evidence" value="ECO:0007669"/>
    <property type="project" value="TreeGrafter"/>
</dbReference>
<sequence length="334" mass="35492">MRFTRTSEQQDMAEAVGDLLGRGHLPALARDWAQGDVASWWALWQKLASMGVTGVAIPESHGGLGTGPVELAACLEELGYAGMPGPVVETLAAIPKLVQHTGVAEPVLSRVGSGEAIATVAFTDHGGLALDADRSDYRYLCVGDAAYRATPDSDGQPSFDPARRMFALRRRDEALEGADADAAFLHGAFGCAAQLLGIGRRLLDLSLHHVRQRHQFGRPIGEFQAVKHHLADVRIALDFARPVVNGAALALRDATGQAARDVSAAKIVTADAAHRAARVALQVHGAIGYTVEHDLHLWSTKATTLRSAWGTPSWHRHRVAEALATSSELPIGGA</sequence>
<evidence type="ECO:0000259" key="7">
    <source>
        <dbReference type="Pfam" id="PF02771"/>
    </source>
</evidence>
<dbReference type="KEGG" id="sace:GIY23_13165"/>
<evidence type="ECO:0000256" key="3">
    <source>
        <dbReference type="ARBA" id="ARBA00022630"/>
    </source>
</evidence>
<accession>A0A5Q3QFN7</accession>
<evidence type="ECO:0000256" key="2">
    <source>
        <dbReference type="ARBA" id="ARBA00009347"/>
    </source>
</evidence>
<dbReference type="RefSeq" id="WP_154076929.1">
    <property type="nucleotide sequence ID" value="NZ_CP045929.1"/>
</dbReference>
<keyword evidence="4" id="KW-0274">FAD</keyword>
<dbReference type="InterPro" id="IPR009100">
    <property type="entry name" value="AcylCoA_DH/oxidase_NM_dom_sf"/>
</dbReference>
<dbReference type="SUPFAM" id="SSF47203">
    <property type="entry name" value="Acyl-CoA dehydrogenase C-terminal domain-like"/>
    <property type="match status" value="1"/>
</dbReference>
<dbReference type="InterPro" id="IPR009075">
    <property type="entry name" value="AcylCo_DH/oxidase_C"/>
</dbReference>
<dbReference type="Gene3D" id="1.20.140.10">
    <property type="entry name" value="Butyryl-CoA Dehydrogenase, subunit A, domain 3"/>
    <property type="match status" value="1"/>
</dbReference>
<protein>
    <submittedName>
        <fullName evidence="8">Acyl-CoA dehydrogenase</fullName>
    </submittedName>
</protein>
<evidence type="ECO:0000256" key="5">
    <source>
        <dbReference type="ARBA" id="ARBA00023002"/>
    </source>
</evidence>
<dbReference type="Gene3D" id="1.10.540.10">
    <property type="entry name" value="Acyl-CoA dehydrogenase/oxidase, N-terminal domain"/>
    <property type="match status" value="1"/>
</dbReference>
<comment type="cofactor">
    <cofactor evidence="1">
        <name>FAD</name>
        <dbReference type="ChEBI" id="CHEBI:57692"/>
    </cofactor>
</comment>
<feature type="domain" description="Acyl-CoA dehydrogenase/oxidase C-terminal" evidence="6">
    <location>
        <begin position="182"/>
        <end position="323"/>
    </location>
</feature>
<keyword evidence="9" id="KW-1185">Reference proteome</keyword>
<dbReference type="EMBL" id="CP045929">
    <property type="protein sequence ID" value="QGK70345.1"/>
    <property type="molecule type" value="Genomic_DNA"/>
</dbReference>
<dbReference type="InterPro" id="IPR013786">
    <property type="entry name" value="AcylCoA_DH/ox_N"/>
</dbReference>
<dbReference type="Pfam" id="PF00441">
    <property type="entry name" value="Acyl-CoA_dh_1"/>
    <property type="match status" value="1"/>
</dbReference>
<dbReference type="Proteomes" id="UP000371041">
    <property type="component" value="Chromosome"/>
</dbReference>
<evidence type="ECO:0000259" key="6">
    <source>
        <dbReference type="Pfam" id="PF00441"/>
    </source>
</evidence>
<name>A0A5Q3QFN7_9PSEU</name>
<dbReference type="PANTHER" id="PTHR43884">
    <property type="entry name" value="ACYL-COA DEHYDROGENASE"/>
    <property type="match status" value="1"/>
</dbReference>
<dbReference type="InterPro" id="IPR036250">
    <property type="entry name" value="AcylCo_DH-like_C"/>
</dbReference>
<dbReference type="AlphaFoldDB" id="A0A5Q3QFN7"/>
<feature type="domain" description="Acyl-CoA dehydrogenase/oxidase N-terminal" evidence="7">
    <location>
        <begin position="6"/>
        <end position="90"/>
    </location>
</feature>
<reference evidence="9" key="1">
    <citation type="submission" date="2019-11" db="EMBL/GenBank/DDBJ databases">
        <title>The complete genome sequence of Saccharopolyspora sp. E2A.</title>
        <authorList>
            <person name="Zhang G."/>
        </authorList>
    </citation>
    <scope>NUCLEOTIDE SEQUENCE [LARGE SCALE GENOMIC DNA]</scope>
    <source>
        <strain evidence="9">E2A</strain>
    </source>
</reference>
<dbReference type="Pfam" id="PF02771">
    <property type="entry name" value="Acyl-CoA_dh_N"/>
    <property type="match status" value="1"/>
</dbReference>
<comment type="similarity">
    <text evidence="2">Belongs to the acyl-CoA dehydrogenase family.</text>
</comment>
<proteinExistence type="inferred from homology"/>
<gene>
    <name evidence="8" type="ORF">GIY23_13165</name>
</gene>
<keyword evidence="5" id="KW-0560">Oxidoreductase</keyword>
<evidence type="ECO:0000313" key="8">
    <source>
        <dbReference type="EMBL" id="QGK70345.1"/>
    </source>
</evidence>